<proteinExistence type="predicted"/>
<evidence type="ECO:0000313" key="2">
    <source>
        <dbReference type="EMBL" id="UVF18498.1"/>
    </source>
</evidence>
<dbReference type="Proteomes" id="UP001017257">
    <property type="component" value="Chromosome"/>
</dbReference>
<organism evidence="2 3">
    <name type="scientific">Microvirga terrae</name>
    <dbReference type="NCBI Taxonomy" id="2740529"/>
    <lineage>
        <taxon>Bacteria</taxon>
        <taxon>Pseudomonadati</taxon>
        <taxon>Pseudomonadota</taxon>
        <taxon>Alphaproteobacteria</taxon>
        <taxon>Hyphomicrobiales</taxon>
        <taxon>Methylobacteriaceae</taxon>
        <taxon>Microvirga</taxon>
    </lineage>
</organism>
<sequence>MKSLVTRFVDDESGATAIEYGLIAGFVSIAIIAGLTVAGPKLTIIFNTIGEKLTAAAAGAGGGSGSGT</sequence>
<accession>A0ABY5RMP4</accession>
<dbReference type="RefSeq" id="WP_173947988.1">
    <property type="nucleotide sequence ID" value="NZ_CP102845.1"/>
</dbReference>
<dbReference type="InterPro" id="IPR007047">
    <property type="entry name" value="Flp_Fap"/>
</dbReference>
<reference evidence="2" key="1">
    <citation type="submission" date="2022-08" db="EMBL/GenBank/DDBJ databases">
        <title>Microvirga terrae sp. nov., isolated from soil.</title>
        <authorList>
            <person name="Kim K.H."/>
            <person name="Seo Y.L."/>
            <person name="Kim J.M."/>
            <person name="Lee J.K."/>
            <person name="Han D.M."/>
            <person name="Jeon C.O."/>
        </authorList>
    </citation>
    <scope>NUCLEOTIDE SEQUENCE</scope>
    <source>
        <strain evidence="2">R24</strain>
    </source>
</reference>
<evidence type="ECO:0000313" key="3">
    <source>
        <dbReference type="Proteomes" id="UP001017257"/>
    </source>
</evidence>
<keyword evidence="1" id="KW-1133">Transmembrane helix</keyword>
<name>A0ABY5RMP4_9HYPH</name>
<gene>
    <name evidence="2" type="ORF">HPT29_018685</name>
</gene>
<dbReference type="EMBL" id="CP102845">
    <property type="protein sequence ID" value="UVF18498.1"/>
    <property type="molecule type" value="Genomic_DNA"/>
</dbReference>
<dbReference type="Pfam" id="PF04964">
    <property type="entry name" value="Flp_Fap"/>
    <property type="match status" value="1"/>
</dbReference>
<evidence type="ECO:0000256" key="1">
    <source>
        <dbReference type="SAM" id="Phobius"/>
    </source>
</evidence>
<protein>
    <submittedName>
        <fullName evidence="2">Flp family type IVb pilin</fullName>
    </submittedName>
</protein>
<feature type="transmembrane region" description="Helical" evidence="1">
    <location>
        <begin position="20"/>
        <end position="38"/>
    </location>
</feature>
<keyword evidence="1" id="KW-0472">Membrane</keyword>
<keyword evidence="1" id="KW-0812">Transmembrane</keyword>
<keyword evidence="3" id="KW-1185">Reference proteome</keyword>